<feature type="domain" description="T6SS Phospholipase effector Tle1-like catalytic" evidence="1">
    <location>
        <begin position="37"/>
        <end position="178"/>
    </location>
</feature>
<sequence>MINVALFGFSRGAASARAFAVRLAKECKQEGGGWRYQGYPIRLYFMGLFDTVASAGLPAGAQSLDRSPILKFTLNVFSPVLGAGLMIAPKDGHYYWAKNLKIPAMVEQCIHYVAAHEVRDSFPLDSVRDGKHYPPNCIEVVYPGVHSDVGGGYAPGEQTRTLQDDEKLSQIPLLHMYRAARVAGVPLRALETMDVDTQASFKLSPKTVALFDQYQKRTRANGALEKAVSDHLYPLYLARSYLSKLTNDEAARARLPKAKQVLAQTGNGDLVKTQDKELSLITAGGLAVNAATGEAETRKLDGKALTLREATLARAYEDVSLITGASSEAKALLDFFDYLVHDSVAGFGADFSKLQNWRMMYFGDVSYVPANDWSVAEATVPSNDAGATV</sequence>
<proteinExistence type="predicted"/>
<evidence type="ECO:0000259" key="1">
    <source>
        <dbReference type="Pfam" id="PF09994"/>
    </source>
</evidence>
<dbReference type="PANTHER" id="PTHR33840:SF1">
    <property type="entry name" value="TLE1 PHOSPHOLIPASE DOMAIN-CONTAINING PROTEIN"/>
    <property type="match status" value="1"/>
</dbReference>
<dbReference type="AlphaFoldDB" id="A0A892IIR3"/>
<reference evidence="2 3" key="1">
    <citation type="submission" date="2021-02" db="EMBL/GenBank/DDBJ databases">
        <title>FDA dAtabase for Regulatory Grade micrObial Sequences (FDA-ARGOS): Supporting development and validation of Infectious Disease Dx tests.</title>
        <authorList>
            <person name="Minogue T."/>
            <person name="Wolcott M."/>
            <person name="Wasieloski L."/>
            <person name="Aguilar W."/>
            <person name="Moore D."/>
            <person name="Jaissle J."/>
            <person name="Tallon L."/>
            <person name="Sadzewicz L."/>
            <person name="Zhao X."/>
            <person name="Boylan J."/>
            <person name="Ott S."/>
            <person name="Bowen H."/>
            <person name="Vavikolanu K."/>
            <person name="Mehta A."/>
            <person name="Aluvathingal J."/>
            <person name="Nadendla S."/>
            <person name="Yan Y."/>
            <person name="Sichtig H."/>
        </authorList>
    </citation>
    <scope>NUCLEOTIDE SEQUENCE [LARGE SCALE GENOMIC DNA]</scope>
    <source>
        <strain evidence="2 3">FDAARGOS_1272</strain>
    </source>
</reference>
<organism evidence="2 3">
    <name type="scientific">Burkholderia dolosa</name>
    <dbReference type="NCBI Taxonomy" id="152500"/>
    <lineage>
        <taxon>Bacteria</taxon>
        <taxon>Pseudomonadati</taxon>
        <taxon>Pseudomonadota</taxon>
        <taxon>Betaproteobacteria</taxon>
        <taxon>Burkholderiales</taxon>
        <taxon>Burkholderiaceae</taxon>
        <taxon>Burkholderia</taxon>
        <taxon>Burkholderia cepacia complex</taxon>
    </lineage>
</organism>
<dbReference type="Proteomes" id="UP000625568">
    <property type="component" value="Chromosome 2"/>
</dbReference>
<protein>
    <submittedName>
        <fullName evidence="2">DUF2235 domain-containing protein</fullName>
    </submittedName>
</protein>
<accession>A0A892IIR3</accession>
<dbReference type="PANTHER" id="PTHR33840">
    <property type="match status" value="1"/>
</dbReference>
<gene>
    <name evidence="2" type="ORF">I6K02_16780</name>
</gene>
<evidence type="ECO:0000313" key="3">
    <source>
        <dbReference type="Proteomes" id="UP000625568"/>
    </source>
</evidence>
<evidence type="ECO:0000313" key="2">
    <source>
        <dbReference type="EMBL" id="QRO80710.1"/>
    </source>
</evidence>
<dbReference type="EMBL" id="CP069483">
    <property type="protein sequence ID" value="QRO80710.1"/>
    <property type="molecule type" value="Genomic_DNA"/>
</dbReference>
<keyword evidence="3" id="KW-1185">Reference proteome</keyword>
<dbReference type="InterPro" id="IPR018712">
    <property type="entry name" value="Tle1-like_cat"/>
</dbReference>
<name>A0A892IIR3_9BURK</name>
<dbReference type="Pfam" id="PF09994">
    <property type="entry name" value="T6SS_Tle1-like_cat"/>
    <property type="match status" value="1"/>
</dbReference>